<dbReference type="Proteomes" id="UP000000262">
    <property type="component" value="Chromosome"/>
</dbReference>
<dbReference type="HOGENOM" id="CLU_1025298_0_0_2"/>
<reference evidence="1 2" key="1">
    <citation type="journal article" date="2008" name="Genome Biol.">
        <title>A genomic analysis of the archaeal system Ignicoccus hospitalis-Nanoarchaeum equitans.</title>
        <authorList>
            <person name="Podar M."/>
            <person name="Anderson I."/>
            <person name="Makarova K.S."/>
            <person name="Elkins J.G."/>
            <person name="Ivanova N."/>
            <person name="Wall M.A."/>
            <person name="Lykidis A."/>
            <person name="Mavromatis K."/>
            <person name="Sun H."/>
            <person name="Hudson M.E."/>
            <person name="Chen W."/>
            <person name="Deciu C."/>
            <person name="Hutchison D."/>
            <person name="Eads J.R."/>
            <person name="Anderson A."/>
            <person name="Fernandes F."/>
            <person name="Szeto E."/>
            <person name="Lapidus A."/>
            <person name="Kyrpides N.C."/>
            <person name="Saier M.H.Jr."/>
            <person name="Richardson P.M."/>
            <person name="Rachel R."/>
            <person name="Huber H."/>
            <person name="Eisen J.A."/>
            <person name="Koonin E.V."/>
            <person name="Keller M."/>
            <person name="Stetter K.O."/>
        </authorList>
    </citation>
    <scope>NUCLEOTIDE SEQUENCE [LARGE SCALE GENOMIC DNA]</scope>
    <source>
        <strain evidence="2">KIN4/I / DSM 18386 / JCM 14125</strain>
    </source>
</reference>
<accession>A8AAG4</accession>
<keyword evidence="2" id="KW-1185">Reference proteome</keyword>
<gene>
    <name evidence="1" type="ordered locus">Igni_0734</name>
</gene>
<name>A8AAG4_IGNH4</name>
<organism evidence="1 2">
    <name type="scientific">Ignicoccus hospitalis (strain KIN4/I / DSM 18386 / JCM 14125)</name>
    <dbReference type="NCBI Taxonomy" id="453591"/>
    <lineage>
        <taxon>Archaea</taxon>
        <taxon>Thermoproteota</taxon>
        <taxon>Thermoprotei</taxon>
        <taxon>Desulfurococcales</taxon>
        <taxon>Desulfurococcaceae</taxon>
        <taxon>Ignicoccus</taxon>
    </lineage>
</organism>
<dbReference type="EMBL" id="CP000816">
    <property type="protein sequence ID" value="ABU81916.1"/>
    <property type="molecule type" value="Genomic_DNA"/>
</dbReference>
<evidence type="ECO:0000313" key="2">
    <source>
        <dbReference type="Proteomes" id="UP000000262"/>
    </source>
</evidence>
<dbReference type="AlphaFoldDB" id="A8AAG4"/>
<dbReference type="KEGG" id="iho:Igni_0734"/>
<evidence type="ECO:0000313" key="1">
    <source>
        <dbReference type="EMBL" id="ABU81916.1"/>
    </source>
</evidence>
<protein>
    <submittedName>
        <fullName evidence="1">Uncharacterized protein</fullName>
    </submittedName>
</protein>
<dbReference type="STRING" id="453591.Igni_0734"/>
<sequence length="271" mass="29570">MGRVAVGLGGISSTLVALGYLITTEYDASKKGEGGSEEVGGKGKARRTFDVVSLRPCKKGEVVDAKRVYDSAFLLNPSSRLKKGPLPESQLAGKGFKTFVICLRDPWPMVLDSVDKVLGDKELVVGDAFCAASPQPAECFASFLAMAALGKRRGEMVVAYPGRPPADPACVAERLLKAKECYLGKRYVSVEAWEQFKRLIDYVYAKVPLGSIKALYAAAEEGVSPFYLFSYPCFYSKQEDCAALRRKGPNKFRKPKKPCTGDIMEVLAELR</sequence>
<proteinExistence type="predicted"/>